<feature type="domain" description="Holliday junction resolvase-related" evidence="2">
    <location>
        <begin position="22"/>
        <end position="133"/>
    </location>
</feature>
<reference evidence="3" key="2">
    <citation type="journal article" date="2017" name="Nat. Commun.">
        <title>Single-virus genomics reveals hidden cosmopolitan and abundant viruses.</title>
        <authorList>
            <person name="Martinez-Hernandez F."/>
            <person name="Fornas O."/>
            <person name="Lluesma Gomez M."/>
            <person name="Bolduc B."/>
            <person name="de la Cruz Pena M.J."/>
            <person name="Martinez J.M."/>
            <person name="Anton J."/>
            <person name="Gasol J.M."/>
            <person name="Rosselli R."/>
            <person name="Rodriguez-Valera F."/>
            <person name="Sullivan M.B."/>
            <person name="Acinas S.G."/>
            <person name="Martinez-Garcia M."/>
        </authorList>
    </citation>
    <scope>NUCLEOTIDE SEQUENCE</scope>
</reference>
<proteinExistence type="predicted"/>
<evidence type="ECO:0000259" key="2">
    <source>
        <dbReference type="Pfam" id="PF10107"/>
    </source>
</evidence>
<reference evidence="3" key="1">
    <citation type="submission" date="2016-10" db="EMBL/GenBank/DDBJ databases">
        <authorList>
            <person name="Varghese N."/>
        </authorList>
    </citation>
    <scope>NUCLEOTIDE SEQUENCE</scope>
</reference>
<keyword evidence="1" id="KW-1133">Transmembrane helix</keyword>
<evidence type="ECO:0000313" key="3">
    <source>
        <dbReference type="EMBL" id="ASF00595.1"/>
    </source>
</evidence>
<organism evidence="3">
    <name type="scientific">uncultured virus</name>
    <dbReference type="NCBI Taxonomy" id="340016"/>
    <lineage>
        <taxon>Viruses</taxon>
        <taxon>environmental samples</taxon>
    </lineage>
</organism>
<protein>
    <recommendedName>
        <fullName evidence="2">Holliday junction resolvase-related domain-containing protein</fullName>
    </recommendedName>
</protein>
<dbReference type="Pfam" id="PF10107">
    <property type="entry name" value="Endonuc_Holl"/>
    <property type="match status" value="1"/>
</dbReference>
<keyword evidence="1" id="KW-0812">Transmembrane</keyword>
<feature type="transmembrane region" description="Helical" evidence="1">
    <location>
        <begin position="6"/>
        <end position="24"/>
    </location>
</feature>
<accession>A0A218MMU7</accession>
<dbReference type="EMBL" id="KY052844">
    <property type="protein sequence ID" value="ASF00595.1"/>
    <property type="molecule type" value="Genomic_DNA"/>
</dbReference>
<keyword evidence="1" id="KW-0472">Membrane</keyword>
<name>A0A218MMU7_9VIRU</name>
<sequence length="160" mass="18469">MTLTLILVASVTINIILLLLVNYISKKRAEIMLGIWKFKEEKKIRNDAHARSRAVGWGKTIEKFVPWMKGFPCDPRDSIFLAKPIDYLCFTDRRNKKKSAVHFIEVKSGDANLSHDQEGIKAAIKNNRVHWHEVIVDGYLANGKNVTTKTQRNKKKPRRK</sequence>
<evidence type="ECO:0000256" key="1">
    <source>
        <dbReference type="SAM" id="Phobius"/>
    </source>
</evidence>
<dbReference type="InterPro" id="IPR019287">
    <property type="entry name" value="Hday_junct_resolvase-rel_dom"/>
</dbReference>